<dbReference type="AlphaFoldDB" id="A0AAD8AA48"/>
<dbReference type="InterPro" id="IPR050910">
    <property type="entry name" value="JMJD6_ArgDemeth/LysHydrox"/>
</dbReference>
<evidence type="ECO:0000313" key="1">
    <source>
        <dbReference type="EMBL" id="KAJ9595326.1"/>
    </source>
</evidence>
<accession>A0AAD8AA48</accession>
<dbReference type="Gene3D" id="2.60.120.650">
    <property type="entry name" value="Cupin"/>
    <property type="match status" value="1"/>
</dbReference>
<comment type="caution">
    <text evidence="1">The sequence shown here is derived from an EMBL/GenBank/DDBJ whole genome shotgun (WGS) entry which is preliminary data.</text>
</comment>
<organism evidence="1 2">
    <name type="scientific">Diploptera punctata</name>
    <name type="common">Pacific beetle cockroach</name>
    <dbReference type="NCBI Taxonomy" id="6984"/>
    <lineage>
        <taxon>Eukaryota</taxon>
        <taxon>Metazoa</taxon>
        <taxon>Ecdysozoa</taxon>
        <taxon>Arthropoda</taxon>
        <taxon>Hexapoda</taxon>
        <taxon>Insecta</taxon>
        <taxon>Pterygota</taxon>
        <taxon>Neoptera</taxon>
        <taxon>Polyneoptera</taxon>
        <taxon>Dictyoptera</taxon>
        <taxon>Blattodea</taxon>
        <taxon>Blaberoidea</taxon>
        <taxon>Blaberidae</taxon>
        <taxon>Diplopterinae</taxon>
        <taxon>Diploptera</taxon>
    </lineage>
</organism>
<dbReference type="EMBL" id="JASPKZ010002493">
    <property type="protein sequence ID" value="KAJ9595326.1"/>
    <property type="molecule type" value="Genomic_DNA"/>
</dbReference>
<dbReference type="PANTHER" id="PTHR12480:SF19">
    <property type="entry name" value="CUPIN-LIKE DOMAIN-CONTAINING PROTEIN"/>
    <property type="match status" value="1"/>
</dbReference>
<gene>
    <name evidence="1" type="ORF">L9F63_027290</name>
</gene>
<dbReference type="PANTHER" id="PTHR12480">
    <property type="entry name" value="ARGININE DEMETHYLASE AND LYSYL-HYDROXYLASE JMJD"/>
    <property type="match status" value="1"/>
</dbReference>
<dbReference type="GO" id="GO:0016706">
    <property type="term" value="F:2-oxoglutarate-dependent dioxygenase activity"/>
    <property type="evidence" value="ECO:0007669"/>
    <property type="project" value="TreeGrafter"/>
</dbReference>
<keyword evidence="2" id="KW-1185">Reference proteome</keyword>
<name>A0AAD8AA48_DIPPU</name>
<proteinExistence type="predicted"/>
<protein>
    <submittedName>
        <fullName evidence="1">Uncharacterized protein</fullName>
    </submittedName>
</protein>
<reference evidence="1" key="1">
    <citation type="journal article" date="2023" name="IScience">
        <title>Live-bearing cockroach genome reveals convergent evolutionary mechanisms linked to viviparity in insects and beyond.</title>
        <authorList>
            <person name="Fouks B."/>
            <person name="Harrison M.C."/>
            <person name="Mikhailova A.A."/>
            <person name="Marchal E."/>
            <person name="English S."/>
            <person name="Carruthers M."/>
            <person name="Jennings E.C."/>
            <person name="Chiamaka E.L."/>
            <person name="Frigard R.A."/>
            <person name="Pippel M."/>
            <person name="Attardo G.M."/>
            <person name="Benoit J.B."/>
            <person name="Bornberg-Bauer E."/>
            <person name="Tobe S.S."/>
        </authorList>
    </citation>
    <scope>NUCLEOTIDE SEQUENCE</scope>
    <source>
        <strain evidence="1">Stay&amp;Tobe</strain>
    </source>
</reference>
<dbReference type="SUPFAM" id="SSF51197">
    <property type="entry name" value="Clavaminate synthase-like"/>
    <property type="match status" value="1"/>
</dbReference>
<evidence type="ECO:0000313" key="2">
    <source>
        <dbReference type="Proteomes" id="UP001233999"/>
    </source>
</evidence>
<sequence length="232" mass="26636">MPEQLVRLFRPPEDCAMCRDLQQVDRIANISSTIFNKRFSGHPVVVTDAMQNWTAQQVFDFRFLKTLYQQLPQAQHSQGCQLTATNSGFTNLGEVFNGSSYKRSSEPWHIGCERNCDERASAILRKHYGHPYFLPPGTRDRNSLEWIYLGSPGYRETLHIEAANRPLWQAQLKGSKTWFLHPPPECYYQCEPLEITVAPGDIIVVDSTRWHRESAVVSQDLSIAVEAQFDFT</sequence>
<dbReference type="Proteomes" id="UP001233999">
    <property type="component" value="Unassembled WGS sequence"/>
</dbReference>
<reference evidence="1" key="2">
    <citation type="submission" date="2023-05" db="EMBL/GenBank/DDBJ databases">
        <authorList>
            <person name="Fouks B."/>
        </authorList>
    </citation>
    <scope>NUCLEOTIDE SEQUENCE</scope>
    <source>
        <strain evidence="1">Stay&amp;Tobe</strain>
        <tissue evidence="1">Testes</tissue>
    </source>
</reference>